<reference evidence="2" key="2">
    <citation type="journal article" date="2017" name="Nat. Plants">
        <title>The Aegilops tauschii genome reveals multiple impacts of transposons.</title>
        <authorList>
            <person name="Zhao G."/>
            <person name="Zou C."/>
            <person name="Li K."/>
            <person name="Wang K."/>
            <person name="Li T."/>
            <person name="Gao L."/>
            <person name="Zhang X."/>
            <person name="Wang H."/>
            <person name="Yang Z."/>
            <person name="Liu X."/>
            <person name="Jiang W."/>
            <person name="Mao L."/>
            <person name="Kong X."/>
            <person name="Jiao Y."/>
            <person name="Jia J."/>
        </authorList>
    </citation>
    <scope>NUCLEOTIDE SEQUENCE [LARGE SCALE GENOMIC DNA]</scope>
    <source>
        <strain evidence="2">cv. AL8/78</strain>
    </source>
</reference>
<reference evidence="1" key="5">
    <citation type="journal article" date="2021" name="G3 (Bethesda)">
        <title>Aegilops tauschii genome assembly Aet v5.0 features greater sequence contiguity and improved annotation.</title>
        <authorList>
            <person name="Wang L."/>
            <person name="Zhu T."/>
            <person name="Rodriguez J.C."/>
            <person name="Deal K.R."/>
            <person name="Dubcovsky J."/>
            <person name="McGuire P.E."/>
            <person name="Lux T."/>
            <person name="Spannagl M."/>
            <person name="Mayer K.F.X."/>
            <person name="Baldrich P."/>
            <person name="Meyers B.C."/>
            <person name="Huo N."/>
            <person name="Gu Y.Q."/>
            <person name="Zhou H."/>
            <person name="Devos K.M."/>
            <person name="Bennetzen J.L."/>
            <person name="Unver T."/>
            <person name="Budak H."/>
            <person name="Gulick P.J."/>
            <person name="Galiba G."/>
            <person name="Kalapos B."/>
            <person name="Nelson D.R."/>
            <person name="Li P."/>
            <person name="You F.M."/>
            <person name="Luo M.C."/>
            <person name="Dvorak J."/>
        </authorList>
    </citation>
    <scope>NUCLEOTIDE SEQUENCE [LARGE SCALE GENOMIC DNA]</scope>
    <source>
        <strain evidence="1">cv. AL8/78</strain>
    </source>
</reference>
<accession>A0A453K902</accession>
<protein>
    <submittedName>
        <fullName evidence="1">Uncharacterized protein</fullName>
    </submittedName>
</protein>
<reference evidence="1" key="4">
    <citation type="submission" date="2019-03" db="UniProtKB">
        <authorList>
            <consortium name="EnsemblPlants"/>
        </authorList>
    </citation>
    <scope>IDENTIFICATION</scope>
</reference>
<sequence>MHHSKCTILADIPAPEANICGHLPITSAAILPPVVNLFSTNPSVEDPIFLLQSW</sequence>
<keyword evidence="2" id="KW-1185">Reference proteome</keyword>
<dbReference type="Proteomes" id="UP000015105">
    <property type="component" value="Chromosome 5D"/>
</dbReference>
<dbReference type="EnsemblPlants" id="AET5Gv20338700.1">
    <property type="protein sequence ID" value="AET5Gv20338700.1"/>
    <property type="gene ID" value="AET5Gv20338700"/>
</dbReference>
<name>A0A453K902_AEGTS</name>
<proteinExistence type="predicted"/>
<reference evidence="1" key="3">
    <citation type="journal article" date="2017" name="Nature">
        <title>Genome sequence of the progenitor of the wheat D genome Aegilops tauschii.</title>
        <authorList>
            <person name="Luo M.C."/>
            <person name="Gu Y.Q."/>
            <person name="Puiu D."/>
            <person name="Wang H."/>
            <person name="Twardziok S.O."/>
            <person name="Deal K.R."/>
            <person name="Huo N."/>
            <person name="Zhu T."/>
            <person name="Wang L."/>
            <person name="Wang Y."/>
            <person name="McGuire P.E."/>
            <person name="Liu S."/>
            <person name="Long H."/>
            <person name="Ramasamy R.K."/>
            <person name="Rodriguez J.C."/>
            <person name="Van S.L."/>
            <person name="Yuan L."/>
            <person name="Wang Z."/>
            <person name="Xia Z."/>
            <person name="Xiao L."/>
            <person name="Anderson O.D."/>
            <person name="Ouyang S."/>
            <person name="Liang Y."/>
            <person name="Zimin A.V."/>
            <person name="Pertea G."/>
            <person name="Qi P."/>
            <person name="Bennetzen J.L."/>
            <person name="Dai X."/>
            <person name="Dawson M.W."/>
            <person name="Muller H.G."/>
            <person name="Kugler K."/>
            <person name="Rivarola-Duarte L."/>
            <person name="Spannagl M."/>
            <person name="Mayer K.F.X."/>
            <person name="Lu F.H."/>
            <person name="Bevan M.W."/>
            <person name="Leroy P."/>
            <person name="Li P."/>
            <person name="You F.M."/>
            <person name="Sun Q."/>
            <person name="Liu Z."/>
            <person name="Lyons E."/>
            <person name="Wicker T."/>
            <person name="Salzberg S.L."/>
            <person name="Devos K.M."/>
            <person name="Dvorak J."/>
        </authorList>
    </citation>
    <scope>NUCLEOTIDE SEQUENCE [LARGE SCALE GENOMIC DNA]</scope>
    <source>
        <strain evidence="1">cv. AL8/78</strain>
    </source>
</reference>
<evidence type="ECO:0000313" key="1">
    <source>
        <dbReference type="EnsemblPlants" id="AET5Gv20338700.1"/>
    </source>
</evidence>
<dbReference type="Gramene" id="AET5Gv20338700.1">
    <property type="protein sequence ID" value="AET5Gv20338700.1"/>
    <property type="gene ID" value="AET5Gv20338700"/>
</dbReference>
<evidence type="ECO:0000313" key="2">
    <source>
        <dbReference type="Proteomes" id="UP000015105"/>
    </source>
</evidence>
<organism evidence="1 2">
    <name type="scientific">Aegilops tauschii subsp. strangulata</name>
    <name type="common">Goatgrass</name>
    <dbReference type="NCBI Taxonomy" id="200361"/>
    <lineage>
        <taxon>Eukaryota</taxon>
        <taxon>Viridiplantae</taxon>
        <taxon>Streptophyta</taxon>
        <taxon>Embryophyta</taxon>
        <taxon>Tracheophyta</taxon>
        <taxon>Spermatophyta</taxon>
        <taxon>Magnoliopsida</taxon>
        <taxon>Liliopsida</taxon>
        <taxon>Poales</taxon>
        <taxon>Poaceae</taxon>
        <taxon>BOP clade</taxon>
        <taxon>Pooideae</taxon>
        <taxon>Triticodae</taxon>
        <taxon>Triticeae</taxon>
        <taxon>Triticinae</taxon>
        <taxon>Aegilops</taxon>
    </lineage>
</organism>
<dbReference type="AlphaFoldDB" id="A0A453K902"/>
<reference evidence="2" key="1">
    <citation type="journal article" date="2014" name="Science">
        <title>Ancient hybridizations among the ancestral genomes of bread wheat.</title>
        <authorList>
            <consortium name="International Wheat Genome Sequencing Consortium,"/>
            <person name="Marcussen T."/>
            <person name="Sandve S.R."/>
            <person name="Heier L."/>
            <person name="Spannagl M."/>
            <person name="Pfeifer M."/>
            <person name="Jakobsen K.S."/>
            <person name="Wulff B.B."/>
            <person name="Steuernagel B."/>
            <person name="Mayer K.F."/>
            <person name="Olsen O.A."/>
        </authorList>
    </citation>
    <scope>NUCLEOTIDE SEQUENCE [LARGE SCALE GENOMIC DNA]</scope>
    <source>
        <strain evidence="2">cv. AL8/78</strain>
    </source>
</reference>